<keyword evidence="7" id="KW-1185">Reference proteome</keyword>
<feature type="transmembrane region" description="Helical" evidence="4">
    <location>
        <begin position="265"/>
        <end position="283"/>
    </location>
</feature>
<dbReference type="Proteomes" id="UP000703661">
    <property type="component" value="Unassembled WGS sequence"/>
</dbReference>
<dbReference type="EMBL" id="JAAAID010000246">
    <property type="protein sequence ID" value="KAG0020007.1"/>
    <property type="molecule type" value="Genomic_DNA"/>
</dbReference>
<dbReference type="InterPro" id="IPR050327">
    <property type="entry name" value="Proton-linked_MCT"/>
</dbReference>
<comment type="caution">
    <text evidence="6">The sequence shown here is derived from an EMBL/GenBank/DDBJ whole genome shotgun (WGS) entry which is preliminary data.</text>
</comment>
<feature type="domain" description="Major facilitator superfamily (MFS) profile" evidence="5">
    <location>
        <begin position="201"/>
        <end position="389"/>
    </location>
</feature>
<dbReference type="PANTHER" id="PTHR11360:SF284">
    <property type="entry name" value="EG:103B4.3 PROTEIN-RELATED"/>
    <property type="match status" value="1"/>
</dbReference>
<feature type="transmembrane region" description="Helical" evidence="4">
    <location>
        <begin position="127"/>
        <end position="146"/>
    </location>
</feature>
<organism evidence="6 7">
    <name type="scientific">Entomortierella chlamydospora</name>
    <dbReference type="NCBI Taxonomy" id="101097"/>
    <lineage>
        <taxon>Eukaryota</taxon>
        <taxon>Fungi</taxon>
        <taxon>Fungi incertae sedis</taxon>
        <taxon>Mucoromycota</taxon>
        <taxon>Mortierellomycotina</taxon>
        <taxon>Mortierellomycetes</taxon>
        <taxon>Mortierellales</taxon>
        <taxon>Mortierellaceae</taxon>
        <taxon>Entomortierella</taxon>
    </lineage>
</organism>
<dbReference type="SUPFAM" id="SSF103473">
    <property type="entry name" value="MFS general substrate transporter"/>
    <property type="match status" value="1"/>
</dbReference>
<evidence type="ECO:0000256" key="1">
    <source>
        <dbReference type="ARBA" id="ARBA00004141"/>
    </source>
</evidence>
<feature type="transmembrane region" description="Helical" evidence="4">
    <location>
        <begin position="327"/>
        <end position="349"/>
    </location>
</feature>
<dbReference type="GO" id="GO:0022857">
    <property type="term" value="F:transmembrane transporter activity"/>
    <property type="evidence" value="ECO:0007669"/>
    <property type="project" value="InterPro"/>
</dbReference>
<dbReference type="Gene3D" id="1.20.1250.20">
    <property type="entry name" value="MFS general substrate transporter like domains"/>
    <property type="match status" value="2"/>
</dbReference>
<evidence type="ECO:0000256" key="3">
    <source>
        <dbReference type="SAM" id="MobiDB-lite"/>
    </source>
</evidence>
<feature type="transmembrane region" description="Helical" evidence="4">
    <location>
        <begin position="158"/>
        <end position="178"/>
    </location>
</feature>
<dbReference type="InterPro" id="IPR036259">
    <property type="entry name" value="MFS_trans_sf"/>
</dbReference>
<feature type="transmembrane region" description="Helical" evidence="4">
    <location>
        <begin position="289"/>
        <end position="315"/>
    </location>
</feature>
<feature type="transmembrane region" description="Helical" evidence="4">
    <location>
        <begin position="94"/>
        <end position="115"/>
    </location>
</feature>
<dbReference type="InterPro" id="IPR011701">
    <property type="entry name" value="MFS"/>
</dbReference>
<dbReference type="GO" id="GO:0016020">
    <property type="term" value="C:membrane"/>
    <property type="evidence" value="ECO:0007669"/>
    <property type="project" value="UniProtKB-SubCell"/>
</dbReference>
<feature type="region of interest" description="Disordered" evidence="3">
    <location>
        <begin position="38"/>
        <end position="67"/>
    </location>
</feature>
<reference evidence="6" key="1">
    <citation type="journal article" date="2020" name="Fungal Divers.">
        <title>Resolving the Mortierellaceae phylogeny through synthesis of multi-gene phylogenetics and phylogenomics.</title>
        <authorList>
            <person name="Vandepol N."/>
            <person name="Liber J."/>
            <person name="Desiro A."/>
            <person name="Na H."/>
            <person name="Kennedy M."/>
            <person name="Barry K."/>
            <person name="Grigoriev I.V."/>
            <person name="Miller A.N."/>
            <person name="O'Donnell K."/>
            <person name="Stajich J.E."/>
            <person name="Bonito G."/>
        </authorList>
    </citation>
    <scope>NUCLEOTIDE SEQUENCE</scope>
    <source>
        <strain evidence="6">NRRL 2769</strain>
    </source>
</reference>
<dbReference type="InterPro" id="IPR020846">
    <property type="entry name" value="MFS_dom"/>
</dbReference>
<dbReference type="AlphaFoldDB" id="A0A9P6MZV6"/>
<evidence type="ECO:0000256" key="4">
    <source>
        <dbReference type="SAM" id="Phobius"/>
    </source>
</evidence>
<feature type="transmembrane region" description="Helical" evidence="4">
    <location>
        <begin position="199"/>
        <end position="223"/>
    </location>
</feature>
<evidence type="ECO:0000259" key="5">
    <source>
        <dbReference type="PROSITE" id="PS50850"/>
    </source>
</evidence>
<name>A0A9P6MZV6_9FUNG</name>
<dbReference type="PANTHER" id="PTHR11360">
    <property type="entry name" value="MONOCARBOXYLATE TRANSPORTER"/>
    <property type="match status" value="1"/>
</dbReference>
<comment type="similarity">
    <text evidence="2">Belongs to the major facilitator superfamily. Monocarboxylate porter (TC 2.A.1.13) family.</text>
</comment>
<gene>
    <name evidence="6" type="ORF">BGZ80_004918</name>
</gene>
<evidence type="ECO:0000313" key="6">
    <source>
        <dbReference type="EMBL" id="KAG0020007.1"/>
    </source>
</evidence>
<feature type="transmembrane region" description="Helical" evidence="4">
    <location>
        <begin position="361"/>
        <end position="379"/>
    </location>
</feature>
<sequence>MTVSTINSPHPISVAATVTSGSSIKLDTASSEMTTTDLTINSTSPQDLGFPIEKIEPTAGSDDEKPEYMIDNDDMEGIAVAREPDAMTFPDGGFGWFVGLMYGLGAGMALFTSVAIPVQWFEKKRGLASGITVAGSGIGGATLAPLNRLMISKIGYQWALRIMGILVITLVCSILVCLRTRVTPSVKKRPLLDVTMFKNSGFTAMYFMGMLVTFGYLTPIFLFPNFVTDLGMDPTIGASLVSGFAGVNAFSRIALGFIGDRFGPLNVLIVSTIFTGLCCWVLWMNTHGLAMAVVFMVIYGSNAGGFNSLFLVVAANIIGVESLAETIGLLFSGNLFGNLLGSPLASAIVTASGGSYTWAQVYSGAAPMLAAVLLIVLRFKKDRRILVKL</sequence>
<feature type="transmembrane region" description="Helical" evidence="4">
    <location>
        <begin position="235"/>
        <end position="258"/>
    </location>
</feature>
<keyword evidence="4" id="KW-1133">Transmembrane helix</keyword>
<protein>
    <recommendedName>
        <fullName evidence="5">Major facilitator superfamily (MFS) profile domain-containing protein</fullName>
    </recommendedName>
</protein>
<accession>A0A9P6MZV6</accession>
<proteinExistence type="inferred from homology"/>
<evidence type="ECO:0000313" key="7">
    <source>
        <dbReference type="Proteomes" id="UP000703661"/>
    </source>
</evidence>
<keyword evidence="4" id="KW-0812">Transmembrane</keyword>
<comment type="subcellular location">
    <subcellularLocation>
        <location evidence="1">Membrane</location>
        <topology evidence="1">Multi-pass membrane protein</topology>
    </subcellularLocation>
</comment>
<dbReference type="Pfam" id="PF07690">
    <property type="entry name" value="MFS_1"/>
    <property type="match status" value="1"/>
</dbReference>
<evidence type="ECO:0000256" key="2">
    <source>
        <dbReference type="ARBA" id="ARBA00006727"/>
    </source>
</evidence>
<keyword evidence="4" id="KW-0472">Membrane</keyword>
<dbReference type="PROSITE" id="PS50850">
    <property type="entry name" value="MFS"/>
    <property type="match status" value="1"/>
</dbReference>